<evidence type="ECO:0000256" key="6">
    <source>
        <dbReference type="ARBA" id="ARBA00023180"/>
    </source>
</evidence>
<dbReference type="AlphaFoldDB" id="A0AAN9H983"/>
<keyword evidence="9" id="KW-0472">Membrane</keyword>
<accession>A0AAN9H983</accession>
<dbReference type="Pfam" id="PF00530">
    <property type="entry name" value="SRCR"/>
    <property type="match status" value="1"/>
</dbReference>
<evidence type="ECO:0000256" key="5">
    <source>
        <dbReference type="ARBA" id="ARBA00023157"/>
    </source>
</evidence>
<dbReference type="GO" id="GO:0004252">
    <property type="term" value="F:serine-type endopeptidase activity"/>
    <property type="evidence" value="ECO:0007669"/>
    <property type="project" value="TreeGrafter"/>
</dbReference>
<dbReference type="PANTHER" id="PTHR48071">
    <property type="entry name" value="SRCR DOMAIN-CONTAINING PROTEIN"/>
    <property type="match status" value="1"/>
</dbReference>
<comment type="caution">
    <text evidence="11">The sequence shown here is derived from an EMBL/GenBank/DDBJ whole genome shotgun (WGS) entry which is preliminary data.</text>
</comment>
<evidence type="ECO:0000256" key="9">
    <source>
        <dbReference type="SAM" id="Phobius"/>
    </source>
</evidence>
<dbReference type="Proteomes" id="UP001364617">
    <property type="component" value="Unassembled WGS sequence"/>
</dbReference>
<dbReference type="InterPro" id="IPR036772">
    <property type="entry name" value="SRCR-like_dom_sf"/>
</dbReference>
<feature type="compositionally biased region" description="Polar residues" evidence="8">
    <location>
        <begin position="533"/>
        <end position="551"/>
    </location>
</feature>
<keyword evidence="6" id="KW-0325">Glycoprotein</keyword>
<keyword evidence="12" id="KW-1185">Reference proteome</keyword>
<dbReference type="Gene3D" id="3.10.250.10">
    <property type="entry name" value="SRCR-like domain"/>
    <property type="match status" value="1"/>
</dbReference>
<proteinExistence type="predicted"/>
<feature type="disulfide bond" evidence="7">
    <location>
        <begin position="354"/>
        <end position="364"/>
    </location>
</feature>
<dbReference type="PANTHER" id="PTHR48071:SF15">
    <property type="entry name" value="SRCR DOMAIN-CONTAINING PROTEIN"/>
    <property type="match status" value="1"/>
</dbReference>
<evidence type="ECO:0000256" key="4">
    <source>
        <dbReference type="ARBA" id="ARBA00022737"/>
    </source>
</evidence>
<dbReference type="SMART" id="SM00202">
    <property type="entry name" value="SR"/>
    <property type="match status" value="1"/>
</dbReference>
<dbReference type="GO" id="GO:0031638">
    <property type="term" value="P:zymogen activation"/>
    <property type="evidence" value="ECO:0007669"/>
    <property type="project" value="TreeGrafter"/>
</dbReference>
<keyword evidence="4" id="KW-0677">Repeat</keyword>
<feature type="transmembrane region" description="Helical" evidence="9">
    <location>
        <begin position="493"/>
        <end position="514"/>
    </location>
</feature>
<organism evidence="11 12">
    <name type="scientific">Phoxinus phoxinus</name>
    <name type="common">Eurasian minnow</name>
    <dbReference type="NCBI Taxonomy" id="58324"/>
    <lineage>
        <taxon>Eukaryota</taxon>
        <taxon>Metazoa</taxon>
        <taxon>Chordata</taxon>
        <taxon>Craniata</taxon>
        <taxon>Vertebrata</taxon>
        <taxon>Euteleostomi</taxon>
        <taxon>Actinopterygii</taxon>
        <taxon>Neopterygii</taxon>
        <taxon>Teleostei</taxon>
        <taxon>Ostariophysi</taxon>
        <taxon>Cypriniformes</taxon>
        <taxon>Leuciscidae</taxon>
        <taxon>Phoxininae</taxon>
        <taxon>Phoxinus</taxon>
    </lineage>
</organism>
<dbReference type="GO" id="GO:0005615">
    <property type="term" value="C:extracellular space"/>
    <property type="evidence" value="ECO:0007669"/>
    <property type="project" value="TreeGrafter"/>
</dbReference>
<feature type="domain" description="SRCR" evidence="10">
    <location>
        <begin position="276"/>
        <end position="383"/>
    </location>
</feature>
<keyword evidence="3" id="KW-0732">Signal</keyword>
<name>A0AAN9H983_9TELE</name>
<protein>
    <recommendedName>
        <fullName evidence="10">SRCR domain-containing protein</fullName>
    </recommendedName>
</protein>
<dbReference type="PROSITE" id="PS50287">
    <property type="entry name" value="SRCR_2"/>
    <property type="match status" value="1"/>
</dbReference>
<evidence type="ECO:0000259" key="10">
    <source>
        <dbReference type="PROSITE" id="PS50287"/>
    </source>
</evidence>
<keyword evidence="5 7" id="KW-1015">Disulfide bond</keyword>
<reference evidence="11 12" key="1">
    <citation type="submission" date="2024-02" db="EMBL/GenBank/DDBJ databases">
        <title>Chromosome-level genome assembly of the Eurasian Minnow (Phoxinus phoxinus).</title>
        <authorList>
            <person name="Oriowo T.O."/>
            <person name="Martin S."/>
            <person name="Stange M."/>
            <person name="Chrysostomakis Y."/>
            <person name="Brown T."/>
            <person name="Winkler S."/>
            <person name="Kukowka S."/>
            <person name="Myers E.W."/>
            <person name="Bohne A."/>
        </authorList>
    </citation>
    <scope>NUCLEOTIDE SEQUENCE [LARGE SCALE GENOMIC DNA]</scope>
    <source>
        <strain evidence="11">ZFMK-TIS-60720</strain>
        <tissue evidence="11">Whole Organism</tissue>
    </source>
</reference>
<dbReference type="SUPFAM" id="SSF56487">
    <property type="entry name" value="SRCR-like"/>
    <property type="match status" value="1"/>
</dbReference>
<evidence type="ECO:0000256" key="7">
    <source>
        <dbReference type="PROSITE-ProRule" id="PRU00196"/>
    </source>
</evidence>
<comment type="subcellular location">
    <subcellularLocation>
        <location evidence="1">Secreted</location>
    </subcellularLocation>
</comment>
<evidence type="ECO:0000256" key="3">
    <source>
        <dbReference type="ARBA" id="ARBA00022729"/>
    </source>
</evidence>
<evidence type="ECO:0000256" key="8">
    <source>
        <dbReference type="SAM" id="MobiDB-lite"/>
    </source>
</evidence>
<evidence type="ECO:0000256" key="1">
    <source>
        <dbReference type="ARBA" id="ARBA00004613"/>
    </source>
</evidence>
<dbReference type="InterPro" id="IPR001190">
    <property type="entry name" value="SRCR"/>
</dbReference>
<keyword evidence="9" id="KW-0812">Transmembrane</keyword>
<evidence type="ECO:0000256" key="2">
    <source>
        <dbReference type="ARBA" id="ARBA00022525"/>
    </source>
</evidence>
<keyword evidence="2" id="KW-0964">Secreted</keyword>
<dbReference type="GO" id="GO:0005886">
    <property type="term" value="C:plasma membrane"/>
    <property type="evidence" value="ECO:0007669"/>
    <property type="project" value="TreeGrafter"/>
</dbReference>
<evidence type="ECO:0000313" key="11">
    <source>
        <dbReference type="EMBL" id="KAK7155502.1"/>
    </source>
</evidence>
<comment type="caution">
    <text evidence="7">Lacks conserved residue(s) required for the propagation of feature annotation.</text>
</comment>
<sequence length="551" mass="61306">MQCFASRVFQLSFVVDLSVHSYCVIYRYFSVRMFLPNTRTLAVLCWIMCMRITVSQASVPAPKLMFAYSVNESNIVLNTILHVSCDAPGGAPYPVTVSVGKLESPSQTPETTEPWVTSEVVSYPTSVGFSIPAIAKYEGKMVCWYQSTRTELKNSYSEFSNTVPLVVSALPPPKVSLHPNLFLVGGNYTVYCNSTAGPVTNFTLSLYYRILPVTHGTNWTFAGSVFLTDGTSIYLRQTKAVVQIEFACTMEMLYNGKVLHSPQSKIEQAFPEELPVRLWEQDRGESCLGYLDVKLKGKWEPVCQKEADTVADESAAIATAKVVCRELGCGHVLEWKRILENNRHFSDTIGGIRCSGEEEKTRDCPMNEIELCKKGGILYIICSDALPPPKLSVMTYGPVPKLYVTDKQNVEISCSIDSTYLKPRDYGYIVFRKDGAIVSEMYRNPGTSASITQYDKVAGEYDCVYQLYSSKIKPVSQPSNTVFIYIYNPPDPVPIVAGVLTTVIGVAILTYICVYRTTTQEVQGNEFPAHSQDPATNTETPDNNVYIPQQL</sequence>
<dbReference type="EMBL" id="JAYKXH010000010">
    <property type="protein sequence ID" value="KAK7155502.1"/>
    <property type="molecule type" value="Genomic_DNA"/>
</dbReference>
<evidence type="ECO:0000313" key="12">
    <source>
        <dbReference type="Proteomes" id="UP001364617"/>
    </source>
</evidence>
<feature type="region of interest" description="Disordered" evidence="8">
    <location>
        <begin position="526"/>
        <end position="551"/>
    </location>
</feature>
<gene>
    <name evidence="11" type="ORF">R3I93_010210</name>
</gene>
<keyword evidence="9" id="KW-1133">Transmembrane helix</keyword>